<dbReference type="SUPFAM" id="SSF51735">
    <property type="entry name" value="NAD(P)-binding Rossmann-fold domains"/>
    <property type="match status" value="1"/>
</dbReference>
<reference evidence="8 9" key="1">
    <citation type="journal article" date="2017" name="BMC Genomics">
        <title>Comparative genomic and phylogenomic analyses of the Bifidobacteriaceae family.</title>
        <authorList>
            <person name="Lugli G.A."/>
            <person name="Milani C."/>
            <person name="Turroni F."/>
            <person name="Duranti S."/>
            <person name="Mancabelli L."/>
            <person name="Mangifesta M."/>
            <person name="Ferrario C."/>
            <person name="Modesto M."/>
            <person name="Mattarelli P."/>
            <person name="Jiri K."/>
            <person name="van Sinderen D."/>
            <person name="Ventura M."/>
        </authorList>
    </citation>
    <scope>NUCLEOTIDE SEQUENCE [LARGE SCALE GENOMIC DNA]</scope>
    <source>
        <strain evidence="8 9">LMG 21773</strain>
    </source>
</reference>
<dbReference type="InterPro" id="IPR001557">
    <property type="entry name" value="L-lactate/malate_DH"/>
</dbReference>
<evidence type="ECO:0000256" key="1">
    <source>
        <dbReference type="ARBA" id="ARBA00006054"/>
    </source>
</evidence>
<sequence>MRKIGIIGMGNVGAAVAHQLIASQMVDDLALYDINEAKVNADALDFQDALANLENHVNITVNDWSQLRDAQIIISTLGKISLTMESKSDRFAELRYTRKALGDITANIRNSGFNGVLVVVSNPVDVITALYQELTGLPTSHVLGTGTLLDSARMQRIVGEQLGVDPRSVSGYNLGEHGNSQFTAWSTVGVLNQPITELAKKNGWDLEHFAQLAREGGFAVASGKHYTNYGVAAAACRIVSCVFQDSHTVLPVSHYREDYGVYLSYPAIVGRDGIVATTELALTAEEKAKMESSAEFIKERVAGSRD</sequence>
<comment type="caution">
    <text evidence="8">The sequence shown here is derived from an EMBL/GenBank/DDBJ whole genome shotgun (WGS) entry which is preliminary data.</text>
</comment>
<dbReference type="GO" id="GO:0004459">
    <property type="term" value="F:L-lactate dehydrogenase (NAD+) activity"/>
    <property type="evidence" value="ECO:0007669"/>
    <property type="project" value="InterPro"/>
</dbReference>
<evidence type="ECO:0000256" key="4">
    <source>
        <dbReference type="PIRSR" id="PIRSR000102-3"/>
    </source>
</evidence>
<feature type="active site" description="Proton acceptor" evidence="3">
    <location>
        <position position="177"/>
    </location>
</feature>
<dbReference type="RefSeq" id="WP_094690261.1">
    <property type="nucleotide sequence ID" value="NZ_JACBYZ010000001.1"/>
</dbReference>
<dbReference type="EMBL" id="MWWU01000004">
    <property type="protein sequence ID" value="OZG55200.1"/>
    <property type="molecule type" value="Genomic_DNA"/>
</dbReference>
<dbReference type="CDD" id="cd05291">
    <property type="entry name" value="HicDH_like"/>
    <property type="match status" value="1"/>
</dbReference>
<evidence type="ECO:0000256" key="5">
    <source>
        <dbReference type="RuleBase" id="RU003369"/>
    </source>
</evidence>
<dbReference type="InterPro" id="IPR015955">
    <property type="entry name" value="Lactate_DH/Glyco_Ohase_4_C"/>
</dbReference>
<keyword evidence="4" id="KW-0520">NAD</keyword>
<dbReference type="InterPro" id="IPR022383">
    <property type="entry name" value="Lactate/malate_DH_C"/>
</dbReference>
<evidence type="ECO:0000256" key="3">
    <source>
        <dbReference type="PIRSR" id="PIRSR000102-1"/>
    </source>
</evidence>
<dbReference type="PANTHER" id="PTHR43128:SF31">
    <property type="entry name" value="L-LACTATE DEHYDROGENASE"/>
    <property type="match status" value="1"/>
</dbReference>
<feature type="binding site" evidence="4">
    <location>
        <begin position="120"/>
        <end position="122"/>
    </location>
    <ligand>
        <name>NAD(+)</name>
        <dbReference type="ChEBI" id="CHEBI:57540"/>
    </ligand>
</feature>
<name>A0A261F7S5_9BIFI</name>
<dbReference type="SUPFAM" id="SSF56327">
    <property type="entry name" value="LDH C-terminal domain-like"/>
    <property type="match status" value="1"/>
</dbReference>
<protein>
    <submittedName>
        <fullName evidence="8">L-2-hydroxyisocaproate dehydrogenase</fullName>
    </submittedName>
</protein>
<dbReference type="Pfam" id="PF02866">
    <property type="entry name" value="Ldh_1_C"/>
    <property type="match status" value="1"/>
</dbReference>
<feature type="binding site" evidence="4">
    <location>
        <begin position="8"/>
        <end position="13"/>
    </location>
    <ligand>
        <name>NAD(+)</name>
        <dbReference type="ChEBI" id="CHEBI:57540"/>
    </ligand>
</feature>
<dbReference type="Proteomes" id="UP000228976">
    <property type="component" value="Unassembled WGS sequence"/>
</dbReference>
<keyword evidence="9" id="KW-1185">Reference proteome</keyword>
<organism evidence="8 9">
    <name type="scientific">Aeriscardovia aeriphila</name>
    <dbReference type="NCBI Taxonomy" id="218139"/>
    <lineage>
        <taxon>Bacteria</taxon>
        <taxon>Bacillati</taxon>
        <taxon>Actinomycetota</taxon>
        <taxon>Actinomycetes</taxon>
        <taxon>Bifidobacteriales</taxon>
        <taxon>Bifidobacteriaceae</taxon>
        <taxon>Aeriscardovia</taxon>
    </lineage>
</organism>
<dbReference type="PROSITE" id="PS00064">
    <property type="entry name" value="L_LDH"/>
    <property type="match status" value="1"/>
</dbReference>
<dbReference type="PANTHER" id="PTHR43128">
    <property type="entry name" value="L-2-HYDROXYCARBOXYLATE DEHYDROGENASE (NAD(P)(+))"/>
    <property type="match status" value="1"/>
</dbReference>
<dbReference type="Gene3D" id="3.90.110.10">
    <property type="entry name" value="Lactate dehydrogenase/glycoside hydrolase, family 4, C-terminal"/>
    <property type="match status" value="1"/>
</dbReference>
<comment type="similarity">
    <text evidence="1">Belongs to the LDH/MDH superfamily. LDH family.</text>
</comment>
<dbReference type="Gene3D" id="3.40.50.720">
    <property type="entry name" value="NAD(P)-binding Rossmann-like Domain"/>
    <property type="match status" value="1"/>
</dbReference>
<proteinExistence type="inferred from homology"/>
<evidence type="ECO:0000313" key="9">
    <source>
        <dbReference type="Proteomes" id="UP000228976"/>
    </source>
</evidence>
<gene>
    <name evidence="8" type="ORF">AEAE_1178</name>
</gene>
<dbReference type="InterPro" id="IPR001236">
    <property type="entry name" value="Lactate/malate_DH_N"/>
</dbReference>
<feature type="binding site" evidence="4">
    <location>
        <position position="33"/>
    </location>
    <ligand>
        <name>NAD(+)</name>
        <dbReference type="ChEBI" id="CHEBI:57540"/>
    </ligand>
</feature>
<dbReference type="InterPro" id="IPR036291">
    <property type="entry name" value="NAD(P)-bd_dom_sf"/>
</dbReference>
<evidence type="ECO:0000259" key="6">
    <source>
        <dbReference type="Pfam" id="PF00056"/>
    </source>
</evidence>
<dbReference type="GO" id="GO:0006089">
    <property type="term" value="P:lactate metabolic process"/>
    <property type="evidence" value="ECO:0007669"/>
    <property type="project" value="TreeGrafter"/>
</dbReference>
<evidence type="ECO:0000256" key="2">
    <source>
        <dbReference type="ARBA" id="ARBA00023002"/>
    </source>
</evidence>
<keyword evidence="2 5" id="KW-0560">Oxidoreductase</keyword>
<dbReference type="Pfam" id="PF00056">
    <property type="entry name" value="Ldh_1_N"/>
    <property type="match status" value="1"/>
</dbReference>
<dbReference type="InterPro" id="IPR018177">
    <property type="entry name" value="L-lactate_DH_AS"/>
</dbReference>
<dbReference type="AlphaFoldDB" id="A0A261F7S5"/>
<feature type="domain" description="Lactate/malate dehydrogenase C-terminal" evidence="7">
    <location>
        <begin position="147"/>
        <end position="300"/>
    </location>
</feature>
<evidence type="ECO:0000259" key="7">
    <source>
        <dbReference type="Pfam" id="PF02866"/>
    </source>
</evidence>
<accession>A0A261F7S5</accession>
<dbReference type="OrthoDB" id="9802969at2"/>
<dbReference type="PRINTS" id="PR00086">
    <property type="entry name" value="LLDHDRGNASE"/>
</dbReference>
<dbReference type="PIRSF" id="PIRSF000102">
    <property type="entry name" value="Lac_mal_DH"/>
    <property type="match status" value="1"/>
</dbReference>
<feature type="domain" description="Lactate/malate dehydrogenase N-terminal" evidence="6">
    <location>
        <begin position="3"/>
        <end position="144"/>
    </location>
</feature>
<evidence type="ECO:0000313" key="8">
    <source>
        <dbReference type="EMBL" id="OZG55200.1"/>
    </source>
</evidence>